<reference evidence="2 3" key="1">
    <citation type="submission" date="2016-03" db="EMBL/GenBank/DDBJ databases">
        <title>Whole genome sequencing of Grifola frondosa 9006-11.</title>
        <authorList>
            <person name="Min B."/>
            <person name="Park H."/>
            <person name="Kim J.-G."/>
            <person name="Cho H."/>
            <person name="Oh Y.-L."/>
            <person name="Kong W.-S."/>
            <person name="Choi I.-G."/>
        </authorList>
    </citation>
    <scope>NUCLEOTIDE SEQUENCE [LARGE SCALE GENOMIC DNA]</scope>
    <source>
        <strain evidence="2 3">9006-11</strain>
    </source>
</reference>
<dbReference type="SMART" id="SM00726">
    <property type="entry name" value="UIM"/>
    <property type="match status" value="3"/>
</dbReference>
<evidence type="ECO:0000313" key="2">
    <source>
        <dbReference type="EMBL" id="OBZ70827.1"/>
    </source>
</evidence>
<dbReference type="EMBL" id="LUGG01000013">
    <property type="protein sequence ID" value="OBZ70827.1"/>
    <property type="molecule type" value="Genomic_DNA"/>
</dbReference>
<feature type="compositionally biased region" description="Acidic residues" evidence="1">
    <location>
        <begin position="243"/>
        <end position="253"/>
    </location>
</feature>
<feature type="compositionally biased region" description="Polar residues" evidence="1">
    <location>
        <begin position="228"/>
        <end position="238"/>
    </location>
</feature>
<protein>
    <submittedName>
        <fullName evidence="2">Uncharacterized protein</fullName>
    </submittedName>
</protein>
<feature type="region of interest" description="Disordered" evidence="1">
    <location>
        <begin position="210"/>
        <end position="264"/>
    </location>
</feature>
<proteinExistence type="predicted"/>
<evidence type="ECO:0000313" key="3">
    <source>
        <dbReference type="Proteomes" id="UP000092993"/>
    </source>
</evidence>
<sequence length="280" mass="30382">MEGFEDEDMELQAALQASLMGPAHDFADAPSFVPVTEYSGVRTPTQQTHFGYGALARQEIDDDSSDNDVEVVEAPPQPLDPVAESAARNRIIMERARRAQEAALREGYQEEAARVNAAAARRRQAGLGDDDDEMMRRAIAESEAMARAANAPQLTTGEEEDEDEEMADADDEPPVIPPRIPPAAFSAHRNYDDEDAELQAALKASLEGLPAGFKVPSPPPVVPPPLYRTSQPVKSIQQVPAEETSETDTESEAESSGAAVAEETLSIEEIRRRRLARFGG</sequence>
<feature type="region of interest" description="Disordered" evidence="1">
    <location>
        <begin position="144"/>
        <end position="186"/>
    </location>
</feature>
<feature type="region of interest" description="Disordered" evidence="1">
    <location>
        <begin position="61"/>
        <end position="84"/>
    </location>
</feature>
<keyword evidence="3" id="KW-1185">Reference proteome</keyword>
<dbReference type="AlphaFoldDB" id="A0A1C7M2U6"/>
<dbReference type="Proteomes" id="UP000092993">
    <property type="component" value="Unassembled WGS sequence"/>
</dbReference>
<dbReference type="STRING" id="5627.A0A1C7M2U6"/>
<feature type="compositionally biased region" description="Pro residues" evidence="1">
    <location>
        <begin position="216"/>
        <end position="226"/>
    </location>
</feature>
<evidence type="ECO:0000256" key="1">
    <source>
        <dbReference type="SAM" id="MobiDB-lite"/>
    </source>
</evidence>
<gene>
    <name evidence="2" type="ORF">A0H81_09049</name>
</gene>
<organism evidence="2 3">
    <name type="scientific">Grifola frondosa</name>
    <name type="common">Maitake</name>
    <name type="synonym">Polyporus frondosus</name>
    <dbReference type="NCBI Taxonomy" id="5627"/>
    <lineage>
        <taxon>Eukaryota</taxon>
        <taxon>Fungi</taxon>
        <taxon>Dikarya</taxon>
        <taxon>Basidiomycota</taxon>
        <taxon>Agaricomycotina</taxon>
        <taxon>Agaricomycetes</taxon>
        <taxon>Polyporales</taxon>
        <taxon>Grifolaceae</taxon>
        <taxon>Grifola</taxon>
    </lineage>
</organism>
<feature type="compositionally biased region" description="Acidic residues" evidence="1">
    <location>
        <begin position="61"/>
        <end position="71"/>
    </location>
</feature>
<accession>A0A1C7M2U6</accession>
<dbReference type="OrthoDB" id="10063692at2759"/>
<feature type="compositionally biased region" description="Low complexity" evidence="1">
    <location>
        <begin position="254"/>
        <end position="264"/>
    </location>
</feature>
<dbReference type="PROSITE" id="PS50330">
    <property type="entry name" value="UIM"/>
    <property type="match status" value="1"/>
</dbReference>
<dbReference type="InterPro" id="IPR003903">
    <property type="entry name" value="UIM_dom"/>
</dbReference>
<feature type="compositionally biased region" description="Acidic residues" evidence="1">
    <location>
        <begin position="157"/>
        <end position="173"/>
    </location>
</feature>
<name>A0A1C7M2U6_GRIFR</name>
<comment type="caution">
    <text evidence="2">The sequence shown here is derived from an EMBL/GenBank/DDBJ whole genome shotgun (WGS) entry which is preliminary data.</text>
</comment>